<proteinExistence type="inferred from homology"/>
<dbReference type="KEGG" id="lhk:LHK_00439"/>
<sequence length="363" mass="37464" precursor="true">MTVLRPAILALSLLCGGLSAPVLAERLADLANIGGVRVNQLVGYGLVVGLDGTGDKANSSPFMRQSMINMLNQMGIMVPPDQKLDPKNAAAVMVTAVLPPFASPGQQIDVVVSALGDAKSLRGGTLLMTQLKGADGQTYGIAQGNLVVGGAGASAGGSSAKINQLNGARIPAGATVERAVPTAVGDGDVIVLELKQASFTNAARTVNAINSSMGSIARAMDGSRIEVRAPMDPNARVAFLSRLENLNVSTPAPLPRVVINARTGSVVMNQTVTVEPCAVAHGNLTVTVQSTPVVSQPNAFSQGQTVAGQQADISINQQGRPVDQRAARQQSQRNRPRPECGRRHPAGSVVDPDGHEGSRRTQG</sequence>
<evidence type="ECO:0000313" key="7">
    <source>
        <dbReference type="Proteomes" id="UP000002010"/>
    </source>
</evidence>
<dbReference type="HAMAP" id="MF_00416">
    <property type="entry name" value="FlgI"/>
    <property type="match status" value="1"/>
</dbReference>
<organism evidence="6 7">
    <name type="scientific">Laribacter hongkongensis (strain HLHK9)</name>
    <dbReference type="NCBI Taxonomy" id="557598"/>
    <lineage>
        <taxon>Bacteria</taxon>
        <taxon>Pseudomonadati</taxon>
        <taxon>Pseudomonadota</taxon>
        <taxon>Betaproteobacteria</taxon>
        <taxon>Neisseriales</taxon>
        <taxon>Aquaspirillaceae</taxon>
        <taxon>Laribacter</taxon>
    </lineage>
</organism>
<feature type="chain" id="PRO_5009008278" description="Flagellar P-ring protein" evidence="4">
    <location>
        <begin position="25"/>
        <end position="363"/>
    </location>
</feature>
<feature type="signal peptide" evidence="4">
    <location>
        <begin position="1"/>
        <end position="24"/>
    </location>
</feature>
<name>C1DC17_LARHH</name>
<comment type="subcellular location">
    <subcellularLocation>
        <location evidence="4">Periplasm</location>
    </subcellularLocation>
    <subcellularLocation>
        <location evidence="4">Bacterial flagellum basal body</location>
    </subcellularLocation>
</comment>
<dbReference type="PANTHER" id="PTHR30381">
    <property type="entry name" value="FLAGELLAR P-RING PERIPLASMIC PROTEIN FLGI"/>
    <property type="match status" value="1"/>
</dbReference>
<accession>C1DC17</accession>
<comment type="function">
    <text evidence="1 4">Assembles around the rod to form the L-ring and probably protects the motor/basal body from shearing forces during rotation.</text>
</comment>
<keyword evidence="7" id="KW-1185">Reference proteome</keyword>
<dbReference type="NCBIfam" id="NF003676">
    <property type="entry name" value="PRK05303.1"/>
    <property type="match status" value="1"/>
</dbReference>
<dbReference type="PANTHER" id="PTHR30381:SF0">
    <property type="entry name" value="FLAGELLAR P-RING PROTEIN"/>
    <property type="match status" value="1"/>
</dbReference>
<evidence type="ECO:0000256" key="1">
    <source>
        <dbReference type="ARBA" id="ARBA00002591"/>
    </source>
</evidence>
<feature type="compositionally biased region" description="Basic and acidic residues" evidence="5">
    <location>
        <begin position="352"/>
        <end position="363"/>
    </location>
</feature>
<comment type="similarity">
    <text evidence="4">Belongs to the FlgI family.</text>
</comment>
<keyword evidence="4" id="KW-0574">Periplasm</keyword>
<protein>
    <recommendedName>
        <fullName evidence="4">Flagellar P-ring protein</fullName>
    </recommendedName>
    <alternativeName>
        <fullName evidence="4">Basal body P-ring protein</fullName>
    </alternativeName>
</protein>
<dbReference type="GO" id="GO:0030288">
    <property type="term" value="C:outer membrane-bounded periplasmic space"/>
    <property type="evidence" value="ECO:0007669"/>
    <property type="project" value="InterPro"/>
</dbReference>
<dbReference type="GO" id="GO:0005198">
    <property type="term" value="F:structural molecule activity"/>
    <property type="evidence" value="ECO:0007669"/>
    <property type="project" value="InterPro"/>
</dbReference>
<dbReference type="EMBL" id="CP001154">
    <property type="protein sequence ID" value="ACO73434.1"/>
    <property type="molecule type" value="Genomic_DNA"/>
</dbReference>
<dbReference type="AlphaFoldDB" id="C1DC17"/>
<keyword evidence="2 4" id="KW-0732">Signal</keyword>
<dbReference type="PRINTS" id="PR01010">
    <property type="entry name" value="FLGPRINGFLGI"/>
</dbReference>
<comment type="subunit">
    <text evidence="4">The basal body constitutes a major portion of the flagellar organelle and consists of four rings (L,P,S, and M) mounted on a central rod.</text>
</comment>
<gene>
    <name evidence="4 6" type="primary">flgI</name>
    <name evidence="6" type="ordered locus">LHK_00439</name>
</gene>
<evidence type="ECO:0000256" key="5">
    <source>
        <dbReference type="SAM" id="MobiDB-lite"/>
    </source>
</evidence>
<dbReference type="STRING" id="557598.LHK_00439"/>
<dbReference type="eggNOG" id="COG1706">
    <property type="taxonomic scope" value="Bacteria"/>
</dbReference>
<dbReference type="GO" id="GO:0071973">
    <property type="term" value="P:bacterial-type flagellum-dependent cell motility"/>
    <property type="evidence" value="ECO:0007669"/>
    <property type="project" value="InterPro"/>
</dbReference>
<feature type="region of interest" description="Disordered" evidence="5">
    <location>
        <begin position="315"/>
        <end position="363"/>
    </location>
</feature>
<dbReference type="GO" id="GO:0009428">
    <property type="term" value="C:bacterial-type flagellum basal body, distal rod, P ring"/>
    <property type="evidence" value="ECO:0007669"/>
    <property type="project" value="InterPro"/>
</dbReference>
<dbReference type="Pfam" id="PF02119">
    <property type="entry name" value="FlgI"/>
    <property type="match status" value="1"/>
</dbReference>
<dbReference type="Proteomes" id="UP000002010">
    <property type="component" value="Chromosome"/>
</dbReference>
<reference evidence="6 7" key="1">
    <citation type="journal article" date="2009" name="PLoS Genet.">
        <title>The complete genome and proteome of Laribacter hongkongensis reveal potential mechanisms for adaptations to different temperatures and habitats.</title>
        <authorList>
            <person name="Woo P.C."/>
            <person name="Lau S.K."/>
            <person name="Tse H."/>
            <person name="Teng J.L."/>
            <person name="Curreem S.O."/>
            <person name="Tsang A.K."/>
            <person name="Fan R.Y."/>
            <person name="Wong G.K."/>
            <person name="Huang Y."/>
            <person name="Loman N.J."/>
            <person name="Snyder L.A."/>
            <person name="Cai J.J."/>
            <person name="Huang J.D."/>
            <person name="Mak W."/>
            <person name="Pallen M.J."/>
            <person name="Lok S."/>
            <person name="Yuen K.Y."/>
        </authorList>
    </citation>
    <scope>NUCLEOTIDE SEQUENCE [LARGE SCALE GENOMIC DNA]</scope>
    <source>
        <strain evidence="6 7">HLHK9</strain>
    </source>
</reference>
<keyword evidence="3 4" id="KW-0975">Bacterial flagellum</keyword>
<evidence type="ECO:0000313" key="6">
    <source>
        <dbReference type="EMBL" id="ACO73434.1"/>
    </source>
</evidence>
<evidence type="ECO:0000256" key="4">
    <source>
        <dbReference type="HAMAP-Rule" id="MF_00416"/>
    </source>
</evidence>
<dbReference type="HOGENOM" id="CLU_045235_1_0_4"/>
<evidence type="ECO:0000256" key="2">
    <source>
        <dbReference type="ARBA" id="ARBA00022729"/>
    </source>
</evidence>
<dbReference type="InterPro" id="IPR001782">
    <property type="entry name" value="Flag_FlgI"/>
</dbReference>
<evidence type="ECO:0000256" key="3">
    <source>
        <dbReference type="ARBA" id="ARBA00023143"/>
    </source>
</evidence>